<keyword evidence="1" id="KW-0472">Membrane</keyword>
<keyword evidence="1" id="KW-1133">Transmembrane helix</keyword>
<organism evidence="2 3">
    <name type="scientific">Rotaria sordida</name>
    <dbReference type="NCBI Taxonomy" id="392033"/>
    <lineage>
        <taxon>Eukaryota</taxon>
        <taxon>Metazoa</taxon>
        <taxon>Spiralia</taxon>
        <taxon>Gnathifera</taxon>
        <taxon>Rotifera</taxon>
        <taxon>Eurotatoria</taxon>
        <taxon>Bdelloidea</taxon>
        <taxon>Philodinida</taxon>
        <taxon>Philodinidae</taxon>
        <taxon>Rotaria</taxon>
    </lineage>
</organism>
<evidence type="ECO:0000313" key="3">
    <source>
        <dbReference type="Proteomes" id="UP000663882"/>
    </source>
</evidence>
<reference evidence="2" key="1">
    <citation type="submission" date="2021-02" db="EMBL/GenBank/DDBJ databases">
        <authorList>
            <person name="Nowell W R."/>
        </authorList>
    </citation>
    <scope>NUCLEOTIDE SEQUENCE</scope>
</reference>
<accession>A0A814PU44</accession>
<proteinExistence type="predicted"/>
<dbReference type="AlphaFoldDB" id="A0A814PU44"/>
<protein>
    <recommendedName>
        <fullName evidence="4">Transmembrane protein</fullName>
    </recommendedName>
</protein>
<comment type="caution">
    <text evidence="2">The sequence shown here is derived from an EMBL/GenBank/DDBJ whole genome shotgun (WGS) entry which is preliminary data.</text>
</comment>
<feature type="transmembrane region" description="Helical" evidence="1">
    <location>
        <begin position="16"/>
        <end position="33"/>
    </location>
</feature>
<evidence type="ECO:0000256" key="1">
    <source>
        <dbReference type="SAM" id="Phobius"/>
    </source>
</evidence>
<feature type="transmembrane region" description="Helical" evidence="1">
    <location>
        <begin position="54"/>
        <end position="78"/>
    </location>
</feature>
<gene>
    <name evidence="2" type="ORF">RFH988_LOCUS19804</name>
</gene>
<sequence>MIQVFELEKQNHGEPIRYYFIKNSFVIQYIYYYQSIKKSTHDRFNISKKIKFNFIELFFNIYRFTIILLLVYNQLIFIETALI</sequence>
<evidence type="ECO:0008006" key="4">
    <source>
        <dbReference type="Google" id="ProtNLM"/>
    </source>
</evidence>
<name>A0A814PU44_9BILA</name>
<dbReference type="EMBL" id="CAJNOO010001180">
    <property type="protein sequence ID" value="CAF1110415.1"/>
    <property type="molecule type" value="Genomic_DNA"/>
</dbReference>
<keyword evidence="1" id="KW-0812">Transmembrane</keyword>
<evidence type="ECO:0000313" key="2">
    <source>
        <dbReference type="EMBL" id="CAF1110415.1"/>
    </source>
</evidence>
<dbReference type="Proteomes" id="UP000663882">
    <property type="component" value="Unassembled WGS sequence"/>
</dbReference>